<keyword evidence="2" id="KW-1185">Reference proteome</keyword>
<name>A0ABS4VUX4_9PSEU</name>
<evidence type="ECO:0000313" key="2">
    <source>
        <dbReference type="Proteomes" id="UP001519295"/>
    </source>
</evidence>
<organism evidence="1 2">
    <name type="scientific">Pseudonocardia parietis</name>
    <dbReference type="NCBI Taxonomy" id="570936"/>
    <lineage>
        <taxon>Bacteria</taxon>
        <taxon>Bacillati</taxon>
        <taxon>Actinomycetota</taxon>
        <taxon>Actinomycetes</taxon>
        <taxon>Pseudonocardiales</taxon>
        <taxon>Pseudonocardiaceae</taxon>
        <taxon>Pseudonocardia</taxon>
    </lineage>
</organism>
<comment type="caution">
    <text evidence="1">The sequence shown here is derived from an EMBL/GenBank/DDBJ whole genome shotgun (WGS) entry which is preliminary data.</text>
</comment>
<protein>
    <submittedName>
        <fullName evidence="1">Fe-S cluster biogenesis protein NfuA</fullName>
    </submittedName>
</protein>
<dbReference type="RefSeq" id="WP_210027871.1">
    <property type="nucleotide sequence ID" value="NZ_JAGINU010000001.1"/>
</dbReference>
<gene>
    <name evidence="1" type="ORF">JOF36_003408</name>
</gene>
<dbReference type="Proteomes" id="UP001519295">
    <property type="component" value="Unassembled WGS sequence"/>
</dbReference>
<proteinExistence type="predicted"/>
<dbReference type="InterPro" id="IPR034904">
    <property type="entry name" value="FSCA_dom_sf"/>
</dbReference>
<accession>A0ABS4VUX4</accession>
<sequence length="88" mass="9196">MTQPTEVITEVLGLLEPMVASDGGSLRMAEFAAERSALVVDYARGANDACATCVLDAESLEAFIDEGLQARGLYLTDITVQESVAGGT</sequence>
<dbReference type="EMBL" id="JAGINU010000001">
    <property type="protein sequence ID" value="MBP2367712.1"/>
    <property type="molecule type" value="Genomic_DNA"/>
</dbReference>
<reference evidence="1 2" key="1">
    <citation type="submission" date="2021-03" db="EMBL/GenBank/DDBJ databases">
        <title>Sequencing the genomes of 1000 actinobacteria strains.</title>
        <authorList>
            <person name="Klenk H.-P."/>
        </authorList>
    </citation>
    <scope>NUCLEOTIDE SEQUENCE [LARGE SCALE GENOMIC DNA]</scope>
    <source>
        <strain evidence="1 2">DSM 45256</strain>
    </source>
</reference>
<dbReference type="SUPFAM" id="SSF117916">
    <property type="entry name" value="Fe-S cluster assembly (FSCA) domain-like"/>
    <property type="match status" value="1"/>
</dbReference>
<evidence type="ECO:0000313" key="1">
    <source>
        <dbReference type="EMBL" id="MBP2367712.1"/>
    </source>
</evidence>